<accession>A0A366D7J6</accession>
<dbReference type="Proteomes" id="UP000252086">
    <property type="component" value="Unassembled WGS sequence"/>
</dbReference>
<dbReference type="AlphaFoldDB" id="A0A366D7J6"/>
<keyword evidence="2" id="KW-1185">Reference proteome</keyword>
<sequence length="113" mass="12568">MSDLATNQNEETHEPDEEALISALRNQDDIPILMDVVTDPDSEEDGVSQEEHFVHSVEDVTEQVESSVEAAVSNYASREALEQAITSVLQKRLPELVAEVIQVMQTTESKNEN</sequence>
<protein>
    <submittedName>
        <fullName evidence="1">Uncharacterized protein</fullName>
    </submittedName>
</protein>
<dbReference type="OrthoDB" id="6106048at2"/>
<name>A0A366D7J6_9GAMM</name>
<evidence type="ECO:0000313" key="1">
    <source>
        <dbReference type="EMBL" id="RBO85966.1"/>
    </source>
</evidence>
<reference evidence="1 2" key="1">
    <citation type="submission" date="2018-06" db="EMBL/GenBank/DDBJ databases">
        <title>Genomic Encyclopedia of Type Strains, Phase III (KMG-III): the genomes of soil and plant-associated and newly described type strains.</title>
        <authorList>
            <person name="Whitman W."/>
        </authorList>
    </citation>
    <scope>NUCLEOTIDE SEQUENCE [LARGE SCALE GENOMIC DNA]</scope>
    <source>
        <strain evidence="1 2">CECT 7732</strain>
    </source>
</reference>
<proteinExistence type="predicted"/>
<comment type="caution">
    <text evidence="1">The sequence shown here is derived from an EMBL/GenBank/DDBJ whole genome shotgun (WGS) entry which is preliminary data.</text>
</comment>
<organism evidence="1 2">
    <name type="scientific">Marinomonas aquiplantarum</name>
    <dbReference type="NCBI Taxonomy" id="491951"/>
    <lineage>
        <taxon>Bacteria</taxon>
        <taxon>Pseudomonadati</taxon>
        <taxon>Pseudomonadota</taxon>
        <taxon>Gammaproteobacteria</taxon>
        <taxon>Oceanospirillales</taxon>
        <taxon>Oceanospirillaceae</taxon>
        <taxon>Marinomonas</taxon>
    </lineage>
</organism>
<dbReference type="EMBL" id="QNRF01000001">
    <property type="protein sequence ID" value="RBO85966.1"/>
    <property type="molecule type" value="Genomic_DNA"/>
</dbReference>
<gene>
    <name evidence="1" type="ORF">DFP76_101242</name>
</gene>
<evidence type="ECO:0000313" key="2">
    <source>
        <dbReference type="Proteomes" id="UP000252086"/>
    </source>
</evidence>
<dbReference type="RefSeq" id="WP_113872863.1">
    <property type="nucleotide sequence ID" value="NZ_QNRF01000001.1"/>
</dbReference>